<evidence type="ECO:0000256" key="2">
    <source>
        <dbReference type="SAM" id="MobiDB-lite"/>
    </source>
</evidence>
<name>A0A6L2M0W5_TANCI</name>
<dbReference type="InterPro" id="IPR013103">
    <property type="entry name" value="RVT_2"/>
</dbReference>
<organism evidence="4">
    <name type="scientific">Tanacetum cinerariifolium</name>
    <name type="common">Dalmatian daisy</name>
    <name type="synonym">Chrysanthemum cinerariifolium</name>
    <dbReference type="NCBI Taxonomy" id="118510"/>
    <lineage>
        <taxon>Eukaryota</taxon>
        <taxon>Viridiplantae</taxon>
        <taxon>Streptophyta</taxon>
        <taxon>Embryophyta</taxon>
        <taxon>Tracheophyta</taxon>
        <taxon>Spermatophyta</taxon>
        <taxon>Magnoliopsida</taxon>
        <taxon>eudicotyledons</taxon>
        <taxon>Gunneridae</taxon>
        <taxon>Pentapetalae</taxon>
        <taxon>asterids</taxon>
        <taxon>campanulids</taxon>
        <taxon>Asterales</taxon>
        <taxon>Asteraceae</taxon>
        <taxon>Asteroideae</taxon>
        <taxon>Anthemideae</taxon>
        <taxon>Anthemidinae</taxon>
        <taxon>Tanacetum</taxon>
    </lineage>
</organism>
<accession>A0A6L2M0W5</accession>
<feature type="coiled-coil region" evidence="1">
    <location>
        <begin position="639"/>
        <end position="666"/>
    </location>
</feature>
<keyword evidence="1" id="KW-0175">Coiled coil</keyword>
<feature type="region of interest" description="Disordered" evidence="2">
    <location>
        <begin position="780"/>
        <end position="856"/>
    </location>
</feature>
<evidence type="ECO:0000259" key="3">
    <source>
        <dbReference type="Pfam" id="PF07727"/>
    </source>
</evidence>
<gene>
    <name evidence="4" type="ORF">Tci_039649</name>
</gene>
<dbReference type="EMBL" id="BKCJ010005609">
    <property type="protein sequence ID" value="GEU67671.1"/>
    <property type="molecule type" value="Genomic_DNA"/>
</dbReference>
<dbReference type="Pfam" id="PF07727">
    <property type="entry name" value="RVT_2"/>
    <property type="match status" value="1"/>
</dbReference>
<sequence length="978" mass="110693">MSRTLFLKIVDDITNYTADPLPGHFGFFRVRPDATGRMSLSVVMKCIAAIRQLAYGNTPDVFDEYLQMTCTNNDINVLDNSPLFDDLLDDESLVAPYVLNGVGFEKGYYLADGKASHYYLVDMLIRLVLTLPVSTVSVERAFSAMKIVKNRLRNKMGDVFLSDNLVLYIEKDIAETFSLDSVLDGFSAKKRRGLPPDVSAIVNHHKVAKEIWDRVKLLMQGTKLSLQEKECKFLPPEWSKFMMNVKLARDLHTTNYDQLYSYLEQHEAHANETRLMRERYQDPVASVANFNQPPSHITNYHSPYNTTQFSQQKNNDSTSSLSSIIFTNECNTSSITTTNQSFSTYPMTEFRQLDSGLVVLVFTQEDDPIAYLNKAMAFLSAVAALSEDLGKLNAKADIGIFVGYAPANSGLELQFMTHATSGLGLVPNPIPQQPCIQPTRNDWNHLFQPMFDEFFNPPPSAISLVQVADTQRAVDLADSPVDVKTALLNGELREVVCVSQPEGFVDLDKPNHVHKLKKALYGLKQAPRACDLVDTPMVDKSKLDKDLQGKPVDPTHYYEMIGFLMYLTSSKPDLVFAVCMCARTINPIATQQVALDNDLVAYDEEYDCINKEMYDDMNVELKDAEPTNEEKGDEEMTHIEEVNVEHEEVIQEVTDLEKEVKELKNVDHSSAPRATIKYEVSTAVKKYFGTCLDDALYKVLQIHIANLSKEHSIPVHVIEKLKKQGKPYKSVKDIRKKRTLFKTMTKTKSFNKNTKHKALYRAFMESILEDEDAIDKFVVDKSKKRKPDDGDRDEGPPAGPNQGLKRKKTGKETEPSKRAKSTGTSKGTTKSQPKSAEDTGNTDEPPVVNVDPKDWFKKLKRPPTPVPEWNKCPAYKLLKGTCRSYVELEYNMEECYKALTDQLDWNYPENDRYPFDLSKLLPQVQSRNRQIFPVDYFFNNDLAYLQGESTGITNTTSLTKIKAAKYNLPGIKDMVPNL</sequence>
<protein>
    <submittedName>
        <fullName evidence="4">Zinc finger MYM-type protein 1-like</fullName>
    </submittedName>
</protein>
<evidence type="ECO:0000256" key="1">
    <source>
        <dbReference type="SAM" id="Coils"/>
    </source>
</evidence>
<dbReference type="AlphaFoldDB" id="A0A6L2M0W5"/>
<dbReference type="GO" id="GO:0046983">
    <property type="term" value="F:protein dimerization activity"/>
    <property type="evidence" value="ECO:0007669"/>
    <property type="project" value="InterPro"/>
</dbReference>
<reference evidence="4" key="1">
    <citation type="journal article" date="2019" name="Sci. Rep.">
        <title>Draft genome of Tanacetum cinerariifolium, the natural source of mosquito coil.</title>
        <authorList>
            <person name="Yamashiro T."/>
            <person name="Shiraishi A."/>
            <person name="Satake H."/>
            <person name="Nakayama K."/>
        </authorList>
    </citation>
    <scope>NUCLEOTIDE SEQUENCE</scope>
</reference>
<feature type="domain" description="Reverse transcriptase Ty1/copia-type" evidence="3">
    <location>
        <begin position="481"/>
        <end position="531"/>
    </location>
</feature>
<evidence type="ECO:0000313" key="4">
    <source>
        <dbReference type="EMBL" id="GEU67671.1"/>
    </source>
</evidence>
<comment type="caution">
    <text evidence="4">The sequence shown here is derived from an EMBL/GenBank/DDBJ whole genome shotgun (WGS) entry which is preliminary data.</text>
</comment>
<dbReference type="PANTHER" id="PTHR45749">
    <property type="match status" value="1"/>
</dbReference>
<dbReference type="InterPro" id="IPR006912">
    <property type="entry name" value="Harbinger_derived_prot"/>
</dbReference>
<dbReference type="Pfam" id="PF04827">
    <property type="entry name" value="Plant_tran"/>
    <property type="match status" value="1"/>
</dbReference>
<feature type="compositionally biased region" description="Low complexity" evidence="2">
    <location>
        <begin position="821"/>
        <end position="831"/>
    </location>
</feature>
<feature type="compositionally biased region" description="Basic and acidic residues" evidence="2">
    <location>
        <begin position="780"/>
        <end position="795"/>
    </location>
</feature>
<dbReference type="PANTHER" id="PTHR45749:SF31">
    <property type="entry name" value="ZINC FINGER MYM-TYPE PROTEIN 1-LIKE"/>
    <property type="match status" value="1"/>
</dbReference>
<proteinExistence type="predicted"/>